<keyword evidence="2" id="KW-0269">Exonuclease</keyword>
<dbReference type="InterPro" id="IPR012337">
    <property type="entry name" value="RNaseH-like_sf"/>
</dbReference>
<gene>
    <name evidence="2" type="ORF">DENOEST_3052</name>
</gene>
<dbReference type="RefSeq" id="WP_145770753.1">
    <property type="nucleotide sequence ID" value="NZ_LR778301.1"/>
</dbReference>
<reference evidence="2 3" key="1">
    <citation type="submission" date="2020-03" db="EMBL/GenBank/DDBJ databases">
        <authorList>
            <consortium name="Genoscope - CEA"/>
            <person name="William W."/>
        </authorList>
    </citation>
    <scope>NUCLEOTIDE SEQUENCE [LARGE SCALE GENOMIC DNA]</scope>
    <source>
        <strain evidence="3">DSM 16959</strain>
    </source>
</reference>
<protein>
    <submittedName>
        <fullName evidence="2">3'-5' exonuclease</fullName>
    </submittedName>
</protein>
<feature type="domain" description="Predicted 3'-5' exonuclease PolB-like" evidence="1">
    <location>
        <begin position="47"/>
        <end position="260"/>
    </location>
</feature>
<dbReference type="Proteomes" id="UP000515733">
    <property type="component" value="Chromosome"/>
</dbReference>
<evidence type="ECO:0000313" key="2">
    <source>
        <dbReference type="EMBL" id="CAB1370206.1"/>
    </source>
</evidence>
<organism evidence="2 3">
    <name type="scientific">Denitratisoma oestradiolicum</name>
    <dbReference type="NCBI Taxonomy" id="311182"/>
    <lineage>
        <taxon>Bacteria</taxon>
        <taxon>Pseudomonadati</taxon>
        <taxon>Pseudomonadota</taxon>
        <taxon>Betaproteobacteria</taxon>
        <taxon>Nitrosomonadales</taxon>
        <taxon>Sterolibacteriaceae</taxon>
        <taxon>Denitratisoma</taxon>
    </lineage>
</organism>
<dbReference type="SUPFAM" id="SSF53098">
    <property type="entry name" value="Ribonuclease H-like"/>
    <property type="match status" value="1"/>
</dbReference>
<proteinExistence type="predicted"/>
<dbReference type="GO" id="GO:0004527">
    <property type="term" value="F:exonuclease activity"/>
    <property type="evidence" value="ECO:0007669"/>
    <property type="project" value="UniProtKB-KW"/>
</dbReference>
<dbReference type="Pfam" id="PF10108">
    <property type="entry name" value="DNA_pol_B_exo2"/>
    <property type="match status" value="1"/>
</dbReference>
<dbReference type="OrthoDB" id="13288at2"/>
<sequence>MTPVLVFDIETIPDITGLRQIHELPAELSDAEVAEYAFQKQRARNGSDFLPLHLQRVAVISCAMRSDEGFKVWSLAEPKLNEGEIIQRFYSGIEKYTPQIVSWNGGGFDLPVLHYRGLIHGVAAPRYWETGEGGSYDARDFKWNNYISRYHSRHLDLMDLLALYQPRANAPLDELAKLMGLPGKLGMDGSAVWQGWLDGHIDDIRDYCETDVVNTYLVYLRFQQMRGHLTPAEHAEEVAFVRAQLEASPQEHWRKFLAAWG</sequence>
<evidence type="ECO:0000259" key="1">
    <source>
        <dbReference type="Pfam" id="PF10108"/>
    </source>
</evidence>
<keyword evidence="2" id="KW-0540">Nuclease</keyword>
<evidence type="ECO:0000313" key="3">
    <source>
        <dbReference type="Proteomes" id="UP000515733"/>
    </source>
</evidence>
<dbReference type="GO" id="GO:0003676">
    <property type="term" value="F:nucleic acid binding"/>
    <property type="evidence" value="ECO:0007669"/>
    <property type="project" value="InterPro"/>
</dbReference>
<dbReference type="EMBL" id="LR778301">
    <property type="protein sequence ID" value="CAB1370206.1"/>
    <property type="molecule type" value="Genomic_DNA"/>
</dbReference>
<dbReference type="AlphaFoldDB" id="A0A6S6YC22"/>
<dbReference type="InterPro" id="IPR019288">
    <property type="entry name" value="3'-5'_exonuclease_PolB-like"/>
</dbReference>
<name>A0A6S6YC22_9PROT</name>
<dbReference type="Gene3D" id="3.30.420.10">
    <property type="entry name" value="Ribonuclease H-like superfamily/Ribonuclease H"/>
    <property type="match status" value="1"/>
</dbReference>
<accession>A0A6S6YC22</accession>
<dbReference type="CDD" id="cd05782">
    <property type="entry name" value="DNA_polB_like1_exo"/>
    <property type="match status" value="1"/>
</dbReference>
<dbReference type="KEGG" id="doe:DENOEST_3052"/>
<dbReference type="InterPro" id="IPR036397">
    <property type="entry name" value="RNaseH_sf"/>
</dbReference>
<keyword evidence="2" id="KW-0378">Hydrolase</keyword>
<keyword evidence="3" id="KW-1185">Reference proteome</keyword>